<feature type="transmembrane region" description="Helical" evidence="3">
    <location>
        <begin position="196"/>
        <end position="216"/>
    </location>
</feature>
<keyword evidence="3" id="KW-0812">Transmembrane</keyword>
<feature type="transmembrane region" description="Helical" evidence="3">
    <location>
        <begin position="40"/>
        <end position="63"/>
    </location>
</feature>
<dbReference type="SUPFAM" id="SSF52058">
    <property type="entry name" value="L domain-like"/>
    <property type="match status" value="1"/>
</dbReference>
<proteinExistence type="predicted"/>
<dbReference type="PANTHER" id="PTHR45712:SF22">
    <property type="entry name" value="INSULIN-LIKE GROWTH FACTOR-BINDING PROTEIN COMPLEX ACID LABILE SUBUNIT"/>
    <property type="match status" value="1"/>
</dbReference>
<keyword evidence="3" id="KW-1133">Transmembrane helix</keyword>
<keyword evidence="3" id="KW-0472">Membrane</keyword>
<dbReference type="Gene3D" id="3.80.10.10">
    <property type="entry name" value="Ribonuclease Inhibitor"/>
    <property type="match status" value="1"/>
</dbReference>
<comment type="caution">
    <text evidence="4">The sequence shown here is derived from an EMBL/GenBank/DDBJ whole genome shotgun (WGS) entry which is preliminary data.</text>
</comment>
<name>A0A6G0X3R9_9STRA</name>
<organism evidence="4 5">
    <name type="scientific">Aphanomyces euteiches</name>
    <dbReference type="NCBI Taxonomy" id="100861"/>
    <lineage>
        <taxon>Eukaryota</taxon>
        <taxon>Sar</taxon>
        <taxon>Stramenopiles</taxon>
        <taxon>Oomycota</taxon>
        <taxon>Saprolegniomycetes</taxon>
        <taxon>Saprolegniales</taxon>
        <taxon>Verrucalvaceae</taxon>
        <taxon>Aphanomyces</taxon>
    </lineage>
</organism>
<keyword evidence="1" id="KW-0433">Leucine-rich repeat</keyword>
<feature type="transmembrane region" description="Helical" evidence="3">
    <location>
        <begin position="157"/>
        <end position="176"/>
    </location>
</feature>
<evidence type="ECO:0000256" key="2">
    <source>
        <dbReference type="ARBA" id="ARBA00022737"/>
    </source>
</evidence>
<dbReference type="Proteomes" id="UP000481153">
    <property type="component" value="Unassembled WGS sequence"/>
</dbReference>
<dbReference type="AlphaFoldDB" id="A0A6G0X3R9"/>
<evidence type="ECO:0000256" key="3">
    <source>
        <dbReference type="SAM" id="Phobius"/>
    </source>
</evidence>
<feature type="transmembrane region" description="Helical" evidence="3">
    <location>
        <begin position="360"/>
        <end position="384"/>
    </location>
</feature>
<evidence type="ECO:0000313" key="5">
    <source>
        <dbReference type="Proteomes" id="UP000481153"/>
    </source>
</evidence>
<protein>
    <submittedName>
        <fullName evidence="4">Uncharacterized protein</fullName>
    </submittedName>
</protein>
<reference evidence="4 5" key="1">
    <citation type="submission" date="2019-07" db="EMBL/GenBank/DDBJ databases">
        <title>Genomics analysis of Aphanomyces spp. identifies a new class of oomycete effector associated with host adaptation.</title>
        <authorList>
            <person name="Gaulin E."/>
        </authorList>
    </citation>
    <scope>NUCLEOTIDE SEQUENCE [LARGE SCALE GENOMIC DNA]</scope>
    <source>
        <strain evidence="4 5">ATCC 201684</strain>
    </source>
</reference>
<keyword evidence="5" id="KW-1185">Reference proteome</keyword>
<feature type="transmembrane region" description="Helical" evidence="3">
    <location>
        <begin position="84"/>
        <end position="105"/>
    </location>
</feature>
<gene>
    <name evidence="4" type="ORF">Ae201684_008921</name>
</gene>
<sequence>MAFFNSCLQPPPARLFNDGAPTSDDQAARELSDDSTAPRALAATFVIVRLKHIVCAFYFGLLGSLYVTVDATQLRTTDAYAPRLVGALTLAFALLHLHGLVLTWRPHDTRLFGSLFSCRWKWRSPVLQLATAHFLDLSAQIYQAYNMSFYLVDTRMSFVFAFVVSLCCLVTPWLLLSKNAFLRRSLLLLVDSYFGFFLSTGFPFLLLLVYTIRIVFLDRNLQNDLPTVTKTLLFHKYIVTSSPMDLVTKITIQLSSYTSVRRLFVTMRIARKGSPSPPKAPLSSPPSPPFIPWTPLRNSVDRFLKLTSTSFSPLFPSNRRFASTPASVDFSILASFQSQGGLRLVSPTFGISFHKKRRHLISYLAVNLIINTTLLSSAVVATWWRRPCPSSCLLSVAPWFDLACHCVQVDLNCALSPLGDGDTIESLLDPDEIGTDLFMLHVKRCRLVHGISLKTLQPFQNIYGIAIYFSNMTQWNLDNELALPDSLRLLHIRGSNLTQVPDVLRRVPSNLLFLRLESSPIQDLPDIFPAAWTSVSILALSDLELTNVSMAIPQSLPNLVMLELRGNRIKEISTEWQIQAMSGLSRLIFLDLSANALQDGPWMLAQADRFLDLSSNLIASVPSTVPTSLLTSRSIILDDNPLCSTTTGARGAASCQPKCARNVNRFWLATIAASGFVTPPRVPLTVTTAIFTASIDQREISMARMEKPTCAVFNDDRDITAQQFIAVAIGPANCYRRQRVFAWQQL</sequence>
<dbReference type="PANTHER" id="PTHR45712">
    <property type="entry name" value="AGAP008170-PA"/>
    <property type="match status" value="1"/>
</dbReference>
<evidence type="ECO:0000313" key="4">
    <source>
        <dbReference type="EMBL" id="KAF0734462.1"/>
    </source>
</evidence>
<dbReference type="InterPro" id="IPR050333">
    <property type="entry name" value="SLRP"/>
</dbReference>
<accession>A0A6G0X3R9</accession>
<dbReference type="InterPro" id="IPR032675">
    <property type="entry name" value="LRR_dom_sf"/>
</dbReference>
<keyword evidence="2" id="KW-0677">Repeat</keyword>
<evidence type="ECO:0000256" key="1">
    <source>
        <dbReference type="ARBA" id="ARBA00022614"/>
    </source>
</evidence>
<dbReference type="EMBL" id="VJMJ01000114">
    <property type="protein sequence ID" value="KAF0734462.1"/>
    <property type="molecule type" value="Genomic_DNA"/>
</dbReference>
<dbReference type="VEuPathDB" id="FungiDB:AeMF1_015480"/>